<accession>A0ABY3VJM1</accession>
<dbReference type="PANTHER" id="PTHR38436:SF3">
    <property type="entry name" value="CARBOXYMETHYLENEBUTENOLIDASE-RELATED"/>
    <property type="match status" value="1"/>
</dbReference>
<reference evidence="1" key="1">
    <citation type="submission" date="2022-08" db="EMBL/GenBank/DDBJ databases">
        <title>Whole genome sequencing of non-tuberculosis mycobacteria type-strains.</title>
        <authorList>
            <person name="Igarashi Y."/>
            <person name="Osugi A."/>
            <person name="Mitarai S."/>
        </authorList>
    </citation>
    <scope>NUCLEOTIDE SEQUENCE</scope>
    <source>
        <strain evidence="1">DSM 45127</strain>
    </source>
</reference>
<evidence type="ECO:0008006" key="3">
    <source>
        <dbReference type="Google" id="ProtNLM"/>
    </source>
</evidence>
<organism evidence="1 2">
    <name type="scientific">Mycobacterium paraterrae</name>
    <dbReference type="NCBI Taxonomy" id="577492"/>
    <lineage>
        <taxon>Bacteria</taxon>
        <taxon>Bacillati</taxon>
        <taxon>Actinomycetota</taxon>
        <taxon>Actinomycetes</taxon>
        <taxon>Mycobacteriales</taxon>
        <taxon>Mycobacteriaceae</taxon>
        <taxon>Mycobacterium</taxon>
    </lineage>
</organism>
<name>A0ABY3VJM1_9MYCO</name>
<dbReference type="InterPro" id="IPR032710">
    <property type="entry name" value="NTF2-like_dom_sf"/>
</dbReference>
<evidence type="ECO:0000313" key="2">
    <source>
        <dbReference type="Proteomes" id="UP001055336"/>
    </source>
</evidence>
<dbReference type="PANTHER" id="PTHR38436">
    <property type="entry name" value="POLYKETIDE CYCLASE SNOAL-LIKE DOMAIN"/>
    <property type="match status" value="1"/>
</dbReference>
<dbReference type="RefSeq" id="WP_240261326.1">
    <property type="nucleotide sequence ID" value="NZ_CP092488.2"/>
</dbReference>
<evidence type="ECO:0000313" key="1">
    <source>
        <dbReference type="EMBL" id="UMB69595.1"/>
    </source>
</evidence>
<keyword evidence="2" id="KW-1185">Reference proteome</keyword>
<gene>
    <name evidence="1" type="ORF">MKK62_25225</name>
</gene>
<sequence>MNRDAMVELWERHTRYEFELKDADLAVSTMVPEARVMHLPTMSGASGRAALRDYYADVFIPAQPPDTVLDVIARSVGDNVLVDECIMRLTHDRVVPQLLPDVPATGACLEIAFVVVVKFQKSLMLSETLYWDQAQVLHQAGLVPAKGLPLPDISEVAAYLRKT</sequence>
<proteinExistence type="predicted"/>
<dbReference type="SUPFAM" id="SSF54427">
    <property type="entry name" value="NTF2-like"/>
    <property type="match status" value="1"/>
</dbReference>
<dbReference type="EMBL" id="CP092488">
    <property type="protein sequence ID" value="UMB69595.1"/>
    <property type="molecule type" value="Genomic_DNA"/>
</dbReference>
<protein>
    <recommendedName>
        <fullName evidence="3">SnoaL-like domain-containing protein</fullName>
    </recommendedName>
</protein>
<dbReference type="Gene3D" id="3.10.450.50">
    <property type="match status" value="1"/>
</dbReference>
<dbReference type="InterPro" id="IPR009959">
    <property type="entry name" value="Cyclase_SnoaL-like"/>
</dbReference>
<dbReference type="Proteomes" id="UP001055336">
    <property type="component" value="Chromosome"/>
</dbReference>